<dbReference type="Proteomes" id="UP000286063">
    <property type="component" value="Unassembled WGS sequence"/>
</dbReference>
<dbReference type="Proteomes" id="UP000654720">
    <property type="component" value="Chromosome"/>
</dbReference>
<dbReference type="PROSITE" id="PS51257">
    <property type="entry name" value="PROKAR_LIPOPROTEIN"/>
    <property type="match status" value="1"/>
</dbReference>
<evidence type="ECO:0000313" key="3">
    <source>
        <dbReference type="EMBL" id="RGY17865.1"/>
    </source>
</evidence>
<keyword evidence="6" id="KW-1185">Reference proteome</keyword>
<gene>
    <name evidence="2" type="ORF">DWW18_13995</name>
    <name evidence="3" type="ORF">DXA50_09605</name>
    <name evidence="1" type="ORF">I6J59_17220</name>
</gene>
<evidence type="ECO:0000313" key="4">
    <source>
        <dbReference type="Proteomes" id="UP000283589"/>
    </source>
</evidence>
<proteinExistence type="predicted"/>
<dbReference type="AlphaFoldDB" id="A0A412WY26"/>
<dbReference type="EMBL" id="CP069450">
    <property type="protein sequence ID" value="QRO49613.1"/>
    <property type="molecule type" value="Genomic_DNA"/>
</dbReference>
<dbReference type="EMBL" id="QRZA01000020">
    <property type="protein sequence ID" value="RGV32523.1"/>
    <property type="molecule type" value="Genomic_DNA"/>
</dbReference>
<accession>A0A412WY26</accession>
<dbReference type="Pfam" id="PF16132">
    <property type="entry name" value="DUF4843"/>
    <property type="match status" value="1"/>
</dbReference>
<reference evidence="1 6" key="2">
    <citation type="submission" date="2021-02" db="EMBL/GenBank/DDBJ databases">
        <title>FDA dAtabase for Regulatory Grade micrObial Sequences (FDA-ARGOS): Supporting development and validation of Infectious Disease Dx tests.</title>
        <authorList>
            <person name="Carlson P."/>
            <person name="Fischbach M."/>
            <person name="Hastie J."/>
            <person name="Bilen M."/>
            <person name="Cheng A."/>
            <person name="Tallon L."/>
            <person name="Sadzewicz L."/>
            <person name="Zhao X."/>
            <person name="Boylan J."/>
            <person name="Ott S."/>
            <person name="Bowen H."/>
            <person name="Vavikolanu K."/>
            <person name="Mehta A."/>
            <person name="Aluvathingal J."/>
            <person name="Nadendla S."/>
            <person name="Yan Y."/>
            <person name="Sichtig H."/>
        </authorList>
    </citation>
    <scope>NUCLEOTIDE SEQUENCE [LARGE SCALE GENOMIC DNA]</scope>
    <source>
        <strain evidence="1 6">FDAARGOS_1229</strain>
    </source>
</reference>
<sequence length="232" mass="26261">MKILYVIIMMLFLGMVSCSEDNLKGYSSSNCIQFDKLSKDSTVFSFAYDETLESGTVALKLVMISPLVDRDRKYNVKFLQDESSAQAGVDFEMPAEEQVIAANDSVAYLNVIVKRNKALKGSAIAVFEVQVSDDFMPGIEANRKGRIFITNQLTRPGWWNDWHEANGLGTYSDLKYQTFIREIGVTDMTLEADGGEMNYSTMRAYVLQFKYWLQDHPIEDEDGSLMKVAMRG</sequence>
<evidence type="ECO:0000313" key="1">
    <source>
        <dbReference type="EMBL" id="QRO49613.1"/>
    </source>
</evidence>
<evidence type="ECO:0000313" key="2">
    <source>
        <dbReference type="EMBL" id="RGV32523.1"/>
    </source>
</evidence>
<protein>
    <submittedName>
        <fullName evidence="2">DUF4843 domain-containing protein</fullName>
    </submittedName>
</protein>
<dbReference type="OrthoDB" id="1094679at2"/>
<evidence type="ECO:0000313" key="5">
    <source>
        <dbReference type="Proteomes" id="UP000286063"/>
    </source>
</evidence>
<evidence type="ECO:0000313" key="6">
    <source>
        <dbReference type="Proteomes" id="UP000654720"/>
    </source>
</evidence>
<dbReference type="GeneID" id="93097677"/>
<name>A0A412WY26_9BACT</name>
<reference evidence="4 5" key="1">
    <citation type="submission" date="2018-08" db="EMBL/GenBank/DDBJ databases">
        <title>A genome reference for cultivated species of the human gut microbiota.</title>
        <authorList>
            <person name="Zou Y."/>
            <person name="Xue W."/>
            <person name="Luo G."/>
        </authorList>
    </citation>
    <scope>NUCLEOTIDE SEQUENCE [LARGE SCALE GENOMIC DNA]</scope>
    <source>
        <strain evidence="2 4">AF14-49</strain>
        <strain evidence="3 5">OF02-7</strain>
    </source>
</reference>
<dbReference type="EMBL" id="QSCR01000014">
    <property type="protein sequence ID" value="RGY17865.1"/>
    <property type="molecule type" value="Genomic_DNA"/>
</dbReference>
<organism evidence="2 4">
    <name type="scientific">Butyricimonas virosa</name>
    <dbReference type="NCBI Taxonomy" id="544645"/>
    <lineage>
        <taxon>Bacteria</taxon>
        <taxon>Pseudomonadati</taxon>
        <taxon>Bacteroidota</taxon>
        <taxon>Bacteroidia</taxon>
        <taxon>Bacteroidales</taxon>
        <taxon>Odoribacteraceae</taxon>
        <taxon>Butyricimonas</taxon>
    </lineage>
</organism>
<dbReference type="Proteomes" id="UP000283589">
    <property type="component" value="Unassembled WGS sequence"/>
</dbReference>
<dbReference type="InterPro" id="IPR032299">
    <property type="entry name" value="DUF4843"/>
</dbReference>
<dbReference type="STRING" id="1121130.GCA_000519105_02566"/>
<dbReference type="RefSeq" id="WP_027203134.1">
    <property type="nucleotide sequence ID" value="NZ_CAJKXH010000023.1"/>
</dbReference>